<organism evidence="2 3">
    <name type="scientific">Planoprotostelium fungivorum</name>
    <dbReference type="NCBI Taxonomy" id="1890364"/>
    <lineage>
        <taxon>Eukaryota</taxon>
        <taxon>Amoebozoa</taxon>
        <taxon>Evosea</taxon>
        <taxon>Variosea</taxon>
        <taxon>Cavosteliida</taxon>
        <taxon>Cavosteliaceae</taxon>
        <taxon>Planoprotostelium</taxon>
    </lineage>
</organism>
<dbReference type="SUPFAM" id="SSF81383">
    <property type="entry name" value="F-box domain"/>
    <property type="match status" value="1"/>
</dbReference>
<dbReference type="InterPro" id="IPR001810">
    <property type="entry name" value="F-box_dom"/>
</dbReference>
<keyword evidence="3" id="KW-1185">Reference proteome</keyword>
<dbReference type="Proteomes" id="UP000241769">
    <property type="component" value="Unassembled WGS sequence"/>
</dbReference>
<dbReference type="InterPro" id="IPR052050">
    <property type="entry name" value="SecEffector_AnkRepeat"/>
</dbReference>
<dbReference type="EMBL" id="MDYQ01000280">
    <property type="protein sequence ID" value="PRP77111.1"/>
    <property type="molecule type" value="Genomic_DNA"/>
</dbReference>
<evidence type="ECO:0000313" key="2">
    <source>
        <dbReference type="EMBL" id="PRP77111.1"/>
    </source>
</evidence>
<dbReference type="PANTHER" id="PTHR46586:SF3">
    <property type="entry name" value="ANKYRIN REPEAT-CONTAINING PROTEIN"/>
    <property type="match status" value="1"/>
</dbReference>
<name>A0A2P6MZH6_9EUKA</name>
<gene>
    <name evidence="2" type="ORF">PROFUN_12966</name>
</gene>
<proteinExistence type="predicted"/>
<dbReference type="SMART" id="SM00256">
    <property type="entry name" value="FBOX"/>
    <property type="match status" value="1"/>
</dbReference>
<dbReference type="Pfam" id="PF00646">
    <property type="entry name" value="F-box"/>
    <property type="match status" value="1"/>
</dbReference>
<dbReference type="CDD" id="cd09917">
    <property type="entry name" value="F-box_SF"/>
    <property type="match status" value="1"/>
</dbReference>
<comment type="caution">
    <text evidence="2">The sequence shown here is derived from an EMBL/GenBank/DDBJ whole genome shotgun (WGS) entry which is preliminary data.</text>
</comment>
<dbReference type="InterPro" id="IPR036047">
    <property type="entry name" value="F-box-like_dom_sf"/>
</dbReference>
<evidence type="ECO:0000259" key="1">
    <source>
        <dbReference type="SMART" id="SM00256"/>
    </source>
</evidence>
<feature type="domain" description="F-box" evidence="1">
    <location>
        <begin position="4"/>
        <end position="43"/>
    </location>
</feature>
<protein>
    <recommendedName>
        <fullName evidence="1">F-box domain-containing protein</fullName>
    </recommendedName>
</protein>
<sequence>MQPLPSDLWPDVFSFLPTPDLCVSCFTSKTLRDAAHKTINSRIPNHSNWWRHKKQLPAYSREVVTWWMNNVREPTWKEARDAAQRDDVDMVDLIGWDNTRTSPRHRHLFKPRWNRAMLLVEAMAKGNKRMINAGHQKGDISQYSSFVASKVDVWQKLGEEGNLEDFSRGWYDCVRNAAKAGHKHVILWLKERGIDERVADDLYRGAAEGGRSDVITWLRDHAIHLDVTREAVPLSTFAGLLDLFEWALRHNVPDVALKPVYLAALETGCIEPSCCEQTASSLSAIQLAIDHGYLTRQARIRFESISRQLELIKWLHARNVLPEKLSVYNRMTSFLMTSDSCTMANLDDHLDVLQWAAEKGYFTGMDDDHGIHRKASVETIEWLMKTFSTEETEMYRSLASHGCCRFIAETKRVSRRVTTDWNIEPMEWLLQRKWKKSEEEVQRWFQKEEKNITEKWLMHLIKIEAPPGLETDSTACLTWINSTTTESTSGPTLVEIEERSSMSIASVSTKHGFKWSRRSVRGLRSYLNPYTYLINDN</sequence>
<accession>A0A2P6MZH6</accession>
<dbReference type="PANTHER" id="PTHR46586">
    <property type="entry name" value="ANKYRIN REPEAT-CONTAINING PROTEIN"/>
    <property type="match status" value="1"/>
</dbReference>
<evidence type="ECO:0000313" key="3">
    <source>
        <dbReference type="Proteomes" id="UP000241769"/>
    </source>
</evidence>
<dbReference type="AlphaFoldDB" id="A0A2P6MZH6"/>
<reference evidence="2 3" key="1">
    <citation type="journal article" date="2018" name="Genome Biol. Evol.">
        <title>Multiple Roots of Fruiting Body Formation in Amoebozoa.</title>
        <authorList>
            <person name="Hillmann F."/>
            <person name="Forbes G."/>
            <person name="Novohradska S."/>
            <person name="Ferling I."/>
            <person name="Riege K."/>
            <person name="Groth M."/>
            <person name="Westermann M."/>
            <person name="Marz M."/>
            <person name="Spaller T."/>
            <person name="Winckler T."/>
            <person name="Schaap P."/>
            <person name="Glockner G."/>
        </authorList>
    </citation>
    <scope>NUCLEOTIDE SEQUENCE [LARGE SCALE GENOMIC DNA]</scope>
    <source>
        <strain evidence="2 3">Jena</strain>
    </source>
</reference>
<dbReference type="InParanoid" id="A0A2P6MZH6"/>